<gene>
    <name evidence="1" type="ORF">ERJ70_03575</name>
</gene>
<dbReference type="EMBL" id="CP046956">
    <property type="protein sequence ID" value="QTM98452.1"/>
    <property type="molecule type" value="Genomic_DNA"/>
</dbReference>
<sequence length="256" mass="29892">MIEIPSNKINDWKSRKNGKLFISNEKFHRNAELFLSNFPDLKNQVSLSLTKEVENIKYYVTKKNNKFFKRIKADSLNKSIKNNLSRISDIKFEVEYKEGTLLDSPKTGGFDFALYDEEHNLVNFRNYCFGRRAVYNGQEVWDNELLKREEWADIANRLNLLNNNQKGEDITHPKYKPTIIGEVQFGNWGLLSYDLLKVLHLDNLVDLDLLIYVTASGELNQEISDGTVNYYKAEEIIDKYSNILKVPIWLLGVDIR</sequence>
<dbReference type="InterPro" id="IPR011335">
    <property type="entry name" value="Restrct_endonuc-II-like"/>
</dbReference>
<accession>A0ABX7VNL1</accession>
<organism evidence="1 2">
    <name type="scientific">Sediminibacillus dalangtanensis</name>
    <dbReference type="NCBI Taxonomy" id="2729421"/>
    <lineage>
        <taxon>Bacteria</taxon>
        <taxon>Bacillati</taxon>
        <taxon>Bacillota</taxon>
        <taxon>Bacilli</taxon>
        <taxon>Bacillales</taxon>
        <taxon>Bacillaceae</taxon>
        <taxon>Sediminibacillus</taxon>
    </lineage>
</organism>
<name>A0ABX7VNL1_9BACI</name>
<dbReference type="Proteomes" id="UP000665043">
    <property type="component" value="Chromosome"/>
</dbReference>
<reference evidence="1 2" key="1">
    <citation type="submission" date="2019-12" db="EMBL/GenBank/DDBJ databases">
        <title>The whole genome sequencing of a strain isolated from a Mars analog, Dalangtan Playa.</title>
        <authorList>
            <person name="Huang T."/>
        </authorList>
    </citation>
    <scope>NUCLEOTIDE SEQUENCE [LARGE SCALE GENOMIC DNA]</scope>
    <source>
        <strain evidence="1 2">DP4-553-S</strain>
    </source>
</reference>
<protein>
    <recommendedName>
        <fullName evidence="3">Restriction endonuclease BglII</fullName>
    </recommendedName>
</protein>
<dbReference type="Gene3D" id="3.40.91.20">
    <property type="match status" value="1"/>
</dbReference>
<dbReference type="RefSeq" id="WP_209367207.1">
    <property type="nucleotide sequence ID" value="NZ_CP046956.1"/>
</dbReference>
<proteinExistence type="predicted"/>
<evidence type="ECO:0000313" key="2">
    <source>
        <dbReference type="Proteomes" id="UP000665043"/>
    </source>
</evidence>
<evidence type="ECO:0000313" key="1">
    <source>
        <dbReference type="EMBL" id="QTM98452.1"/>
    </source>
</evidence>
<dbReference type="Pfam" id="PF09195">
    <property type="entry name" value="Endonuc-BglII"/>
    <property type="match status" value="1"/>
</dbReference>
<dbReference type="InterPro" id="IPR015278">
    <property type="entry name" value="BglII-like"/>
</dbReference>
<evidence type="ECO:0008006" key="3">
    <source>
        <dbReference type="Google" id="ProtNLM"/>
    </source>
</evidence>
<dbReference type="SUPFAM" id="SSF52980">
    <property type="entry name" value="Restriction endonuclease-like"/>
    <property type="match status" value="1"/>
</dbReference>
<dbReference type="InterPro" id="IPR011338">
    <property type="entry name" value="BamHI/BglII/BstY"/>
</dbReference>
<keyword evidence="2" id="KW-1185">Reference proteome</keyword>